<keyword evidence="2" id="KW-1185">Reference proteome</keyword>
<dbReference type="RefSeq" id="WP_144077161.1">
    <property type="nucleotide sequence ID" value="NZ_CP076130.1"/>
</dbReference>
<evidence type="ECO:0000313" key="1">
    <source>
        <dbReference type="EMBL" id="QWG10670.1"/>
    </source>
</evidence>
<dbReference type="EMBL" id="CP076130">
    <property type="protein sequence ID" value="QWG10670.1"/>
    <property type="molecule type" value="Genomic_DNA"/>
</dbReference>
<dbReference type="Proteomes" id="UP000682802">
    <property type="component" value="Plasmid p1"/>
</dbReference>
<organism evidence="1 2">
    <name type="scientific">Flammeovirga kamogawensis</name>
    <dbReference type="NCBI Taxonomy" id="373891"/>
    <lineage>
        <taxon>Bacteria</taxon>
        <taxon>Pseudomonadati</taxon>
        <taxon>Bacteroidota</taxon>
        <taxon>Cytophagia</taxon>
        <taxon>Cytophagales</taxon>
        <taxon>Flammeovirgaceae</taxon>
        <taxon>Flammeovirga</taxon>
    </lineage>
</organism>
<sequence length="250" mass="29506">MEIDKFIDIETEQLITKNIKEHGYHLGVIDGDDYLPSFAFTIGLFKTYNHPEVIIFGLPKEVMQVALNTICQNIQKKTTYTTATDYSDILNKYPVQFVEVAKDNYFNCLDYCSYFYDNSPNFPALQLVWTDKQGHFPWDKQFDEEWKFNQPLLDRNADFKFYEEKKLEVYTTKNTLKGNPILWVYHTHDGDWEFHSEEHPDIENVQTITLGDLVQKDKSLNDVHILSYGQSAIRKDVHAPWEFADYEEED</sequence>
<proteinExistence type="predicted"/>
<reference evidence="1 2" key="1">
    <citation type="submission" date="2021-05" db="EMBL/GenBank/DDBJ databases">
        <title>Comparative genomic studies on the polysaccharide-degrading batcterial strains of the Flammeovirga genus.</title>
        <authorList>
            <person name="Zewei F."/>
            <person name="Zheng Z."/>
            <person name="Yu L."/>
            <person name="Ruyue G."/>
            <person name="Yanhong M."/>
            <person name="Yuanyuan C."/>
            <person name="Jingyan G."/>
            <person name="Wenjun H."/>
        </authorList>
    </citation>
    <scope>NUCLEOTIDE SEQUENCE [LARGE SCALE GENOMIC DNA]</scope>
    <source>
        <strain evidence="1 2">YS10</strain>
        <plasmid evidence="1 2">p1</plasmid>
    </source>
</reference>
<evidence type="ECO:0000313" key="2">
    <source>
        <dbReference type="Proteomes" id="UP000682802"/>
    </source>
</evidence>
<gene>
    <name evidence="1" type="ORF">KM029_25135</name>
</gene>
<keyword evidence="1" id="KW-0614">Plasmid</keyword>
<geneLocation type="plasmid" evidence="1 2">
    <name>p1</name>
</geneLocation>
<dbReference type="InterPro" id="IPR025358">
    <property type="entry name" value="DUF4262"/>
</dbReference>
<dbReference type="Pfam" id="PF14081">
    <property type="entry name" value="DUF4262"/>
    <property type="match status" value="1"/>
</dbReference>
<name>A0ABX8H654_9BACT</name>
<protein>
    <submittedName>
        <fullName evidence="1">DUF4262 domain-containing protein</fullName>
    </submittedName>
</protein>
<accession>A0ABX8H654</accession>